<reference evidence="28" key="1">
    <citation type="submission" date="2016-10" db="EMBL/GenBank/DDBJ databases">
        <authorList>
            <person name="Varghese N."/>
            <person name="Submissions S."/>
        </authorList>
    </citation>
    <scope>NUCLEOTIDE SEQUENCE [LARGE SCALE GENOMIC DNA]</scope>
    <source>
        <strain evidence="28">DSM 46838</strain>
    </source>
</reference>
<dbReference type="GO" id="GO:0005886">
    <property type="term" value="C:plasma membrane"/>
    <property type="evidence" value="ECO:0007669"/>
    <property type="project" value="UniProtKB-SubCell"/>
</dbReference>
<evidence type="ECO:0000256" key="21">
    <source>
        <dbReference type="ARBA" id="ARBA00040454"/>
    </source>
</evidence>
<evidence type="ECO:0000256" key="5">
    <source>
        <dbReference type="ARBA" id="ARBA00012438"/>
    </source>
</evidence>
<dbReference type="InterPro" id="IPR003660">
    <property type="entry name" value="HAMP_dom"/>
</dbReference>
<dbReference type="OrthoDB" id="3206505at2"/>
<keyword evidence="13" id="KW-0067">ATP-binding</keyword>
<evidence type="ECO:0000256" key="19">
    <source>
        <dbReference type="ARBA" id="ARBA00023026"/>
    </source>
</evidence>
<comment type="catalytic activity">
    <reaction evidence="1">
        <text>ATP + protein L-histidine = ADP + protein N-phospho-L-histidine.</text>
        <dbReference type="EC" id="2.7.13.3"/>
    </reaction>
</comment>
<feature type="domain" description="Histidine kinase" evidence="25">
    <location>
        <begin position="220"/>
        <end position="415"/>
    </location>
</feature>
<dbReference type="EMBL" id="FOND01000005">
    <property type="protein sequence ID" value="SFE73700.1"/>
    <property type="molecule type" value="Genomic_DNA"/>
</dbReference>
<evidence type="ECO:0000256" key="2">
    <source>
        <dbReference type="ARBA" id="ARBA00001936"/>
    </source>
</evidence>
<dbReference type="GO" id="GO:0000155">
    <property type="term" value="F:phosphorelay sensor kinase activity"/>
    <property type="evidence" value="ECO:0007669"/>
    <property type="project" value="InterPro"/>
</dbReference>
<evidence type="ECO:0000256" key="9">
    <source>
        <dbReference type="ARBA" id="ARBA00022692"/>
    </source>
</evidence>
<evidence type="ECO:0000256" key="11">
    <source>
        <dbReference type="ARBA" id="ARBA00022777"/>
    </source>
</evidence>
<dbReference type="PROSITE" id="PS50109">
    <property type="entry name" value="HIS_KIN"/>
    <property type="match status" value="1"/>
</dbReference>
<keyword evidence="9 24" id="KW-0812">Transmembrane</keyword>
<evidence type="ECO:0000256" key="24">
    <source>
        <dbReference type="SAM" id="Phobius"/>
    </source>
</evidence>
<dbReference type="CDD" id="cd06225">
    <property type="entry name" value="HAMP"/>
    <property type="match status" value="1"/>
</dbReference>
<evidence type="ECO:0000256" key="18">
    <source>
        <dbReference type="ARBA" id="ARBA00023016"/>
    </source>
</evidence>
<dbReference type="Pfam" id="PF00672">
    <property type="entry name" value="HAMP"/>
    <property type="match status" value="1"/>
</dbReference>
<evidence type="ECO:0000259" key="26">
    <source>
        <dbReference type="PROSITE" id="PS50885"/>
    </source>
</evidence>
<dbReference type="SMART" id="SM00304">
    <property type="entry name" value="HAMP"/>
    <property type="match status" value="1"/>
</dbReference>
<keyword evidence="7" id="KW-0597">Phosphoprotein</keyword>
<dbReference type="SUPFAM" id="SSF47384">
    <property type="entry name" value="Homodimeric domain of signal transducing histidine kinase"/>
    <property type="match status" value="1"/>
</dbReference>
<evidence type="ECO:0000256" key="15">
    <source>
        <dbReference type="ARBA" id="ARBA00022912"/>
    </source>
</evidence>
<dbReference type="SMART" id="SM00387">
    <property type="entry name" value="HATPase_c"/>
    <property type="match status" value="1"/>
</dbReference>
<feature type="domain" description="HAMP" evidence="26">
    <location>
        <begin position="160"/>
        <end position="212"/>
    </location>
</feature>
<dbReference type="InterPro" id="IPR003661">
    <property type="entry name" value="HisK_dim/P_dom"/>
</dbReference>
<evidence type="ECO:0000256" key="23">
    <source>
        <dbReference type="SAM" id="MobiDB-lite"/>
    </source>
</evidence>
<dbReference type="GO" id="GO:0005524">
    <property type="term" value="F:ATP binding"/>
    <property type="evidence" value="ECO:0007669"/>
    <property type="project" value="UniProtKB-KW"/>
</dbReference>
<keyword evidence="15" id="KW-0904">Protein phosphatase</keyword>
<feature type="region of interest" description="Disordered" evidence="23">
    <location>
        <begin position="357"/>
        <end position="416"/>
    </location>
</feature>
<comment type="cofactor">
    <cofactor evidence="3">
        <name>Mg(2+)</name>
        <dbReference type="ChEBI" id="CHEBI:18420"/>
    </cofactor>
</comment>
<evidence type="ECO:0000256" key="16">
    <source>
        <dbReference type="ARBA" id="ARBA00022989"/>
    </source>
</evidence>
<evidence type="ECO:0000313" key="28">
    <source>
        <dbReference type="Proteomes" id="UP000198589"/>
    </source>
</evidence>
<dbReference type="AlphaFoldDB" id="A0A1I2D127"/>
<comment type="cofactor">
    <cofactor evidence="2">
        <name>Mn(2+)</name>
        <dbReference type="ChEBI" id="CHEBI:29035"/>
    </cofactor>
</comment>
<evidence type="ECO:0000256" key="13">
    <source>
        <dbReference type="ARBA" id="ARBA00022840"/>
    </source>
</evidence>
<keyword evidence="28" id="KW-1185">Reference proteome</keyword>
<keyword evidence="12" id="KW-0378">Hydrolase</keyword>
<evidence type="ECO:0000256" key="1">
    <source>
        <dbReference type="ARBA" id="ARBA00000085"/>
    </source>
</evidence>
<evidence type="ECO:0000256" key="7">
    <source>
        <dbReference type="ARBA" id="ARBA00022553"/>
    </source>
</evidence>
<keyword evidence="10" id="KW-0547">Nucleotide-binding</keyword>
<dbReference type="InterPro" id="IPR050980">
    <property type="entry name" value="2C_sensor_his_kinase"/>
</dbReference>
<dbReference type="PRINTS" id="PR00344">
    <property type="entry name" value="BCTRLSENSOR"/>
</dbReference>
<keyword evidence="18" id="KW-0346">Stress response</keyword>
<evidence type="ECO:0000256" key="20">
    <source>
        <dbReference type="ARBA" id="ARBA00023211"/>
    </source>
</evidence>
<dbReference type="Pfam" id="PF02518">
    <property type="entry name" value="HATPase_c"/>
    <property type="match status" value="1"/>
</dbReference>
<dbReference type="Gene3D" id="1.10.287.130">
    <property type="match status" value="1"/>
</dbReference>
<dbReference type="PANTHER" id="PTHR44936:SF9">
    <property type="entry name" value="SENSOR PROTEIN CREC"/>
    <property type="match status" value="1"/>
</dbReference>
<evidence type="ECO:0000256" key="10">
    <source>
        <dbReference type="ARBA" id="ARBA00022741"/>
    </source>
</evidence>
<keyword evidence="17" id="KW-0902">Two-component regulatory system</keyword>
<keyword evidence="11 27" id="KW-0418">Kinase</keyword>
<dbReference type="Proteomes" id="UP000198589">
    <property type="component" value="Unassembled WGS sequence"/>
</dbReference>
<keyword evidence="14" id="KW-0460">Magnesium</keyword>
<dbReference type="InterPro" id="IPR004358">
    <property type="entry name" value="Sig_transdc_His_kin-like_C"/>
</dbReference>
<evidence type="ECO:0000256" key="6">
    <source>
        <dbReference type="ARBA" id="ARBA00022475"/>
    </source>
</evidence>
<dbReference type="CDD" id="cd00082">
    <property type="entry name" value="HisKA"/>
    <property type="match status" value="1"/>
</dbReference>
<gene>
    <name evidence="27" type="ORF">SAMN05216574_105235</name>
</gene>
<keyword evidence="6" id="KW-1003">Cell membrane</keyword>
<evidence type="ECO:0000313" key="27">
    <source>
        <dbReference type="EMBL" id="SFE73700.1"/>
    </source>
</evidence>
<dbReference type="Gene3D" id="3.30.565.10">
    <property type="entry name" value="Histidine kinase-like ATPase, C-terminal domain"/>
    <property type="match status" value="1"/>
</dbReference>
<accession>A0A1I2D127</accession>
<sequence length="416" mass="43234">MRRQITQLVAATTSIILLAFLLPAASLVARVAEARALDAAQAQLQFLTPSVGLDQREQVAANLIGMADELRAAVRWTDGAWLGDPADRDVPMPSGAERIESEDGILLLQPVQRADGSALVEVFVPADTLRAGVTRTWVVLAALGAVLLLLALVVADRLARTMTRPVTDLATTARRLGSGDLAARAVPSGPVEVRGVAAAVNRLAERIGELLDAEREGAADLAHRLRTPLTALRLDVEGLPEPQRERLLGDVDAVSRGIDEVISEARRSVREGIGAGCDATAVVGERVHFWSVLAEEEGRPLEVDLPAVPAPVRVSAPDLRAAVDALLGNVFAHTPEGTSMSVTVRAATAGGARLVVSDTGPGMPEDAVDRGRSGTGSTGLGLDIVRRTAEGSGGGLRITSSGSGTAVTMELGPPPA</sequence>
<dbReference type="InterPro" id="IPR036097">
    <property type="entry name" value="HisK_dim/P_sf"/>
</dbReference>
<protein>
    <recommendedName>
        <fullName evidence="21">Signal transduction histidine-protein kinase/phosphatase MprB</fullName>
        <ecNumber evidence="5">2.7.13.3</ecNumber>
    </recommendedName>
    <alternativeName>
        <fullName evidence="22">Mycobacterial persistence regulator B</fullName>
    </alternativeName>
</protein>
<dbReference type="InterPro" id="IPR003594">
    <property type="entry name" value="HATPase_dom"/>
</dbReference>
<evidence type="ECO:0000256" key="12">
    <source>
        <dbReference type="ARBA" id="ARBA00022801"/>
    </source>
</evidence>
<evidence type="ECO:0000256" key="14">
    <source>
        <dbReference type="ARBA" id="ARBA00022842"/>
    </source>
</evidence>
<keyword evidence="24" id="KW-0472">Membrane</keyword>
<feature type="transmembrane region" description="Helical" evidence="24">
    <location>
        <begin position="137"/>
        <end position="155"/>
    </location>
</feature>
<dbReference type="STRING" id="1798228.SAMN05216574_105235"/>
<name>A0A1I2D127_9ACTN</name>
<dbReference type="RefSeq" id="WP_092196396.1">
    <property type="nucleotide sequence ID" value="NZ_FOND01000005.1"/>
</dbReference>
<dbReference type="SUPFAM" id="SSF55874">
    <property type="entry name" value="ATPase domain of HSP90 chaperone/DNA topoisomerase II/histidine kinase"/>
    <property type="match status" value="1"/>
</dbReference>
<keyword evidence="20" id="KW-0464">Manganese</keyword>
<proteinExistence type="predicted"/>
<evidence type="ECO:0000256" key="17">
    <source>
        <dbReference type="ARBA" id="ARBA00023012"/>
    </source>
</evidence>
<evidence type="ECO:0000256" key="8">
    <source>
        <dbReference type="ARBA" id="ARBA00022679"/>
    </source>
</evidence>
<keyword evidence="8" id="KW-0808">Transferase</keyword>
<comment type="subcellular location">
    <subcellularLocation>
        <location evidence="4">Cell membrane</location>
        <topology evidence="4">Multi-pass membrane protein</topology>
    </subcellularLocation>
</comment>
<evidence type="ECO:0000256" key="22">
    <source>
        <dbReference type="ARBA" id="ARBA00041776"/>
    </source>
</evidence>
<dbReference type="InterPro" id="IPR005467">
    <property type="entry name" value="His_kinase_dom"/>
</dbReference>
<evidence type="ECO:0000256" key="3">
    <source>
        <dbReference type="ARBA" id="ARBA00001946"/>
    </source>
</evidence>
<keyword evidence="19" id="KW-0843">Virulence</keyword>
<dbReference type="InterPro" id="IPR036890">
    <property type="entry name" value="HATPase_C_sf"/>
</dbReference>
<keyword evidence="16 24" id="KW-1133">Transmembrane helix</keyword>
<dbReference type="EC" id="2.7.13.3" evidence="5"/>
<organism evidence="27 28">
    <name type="scientific">Blastococcus tunisiensis</name>
    <dbReference type="NCBI Taxonomy" id="1798228"/>
    <lineage>
        <taxon>Bacteria</taxon>
        <taxon>Bacillati</taxon>
        <taxon>Actinomycetota</taxon>
        <taxon>Actinomycetes</taxon>
        <taxon>Geodermatophilales</taxon>
        <taxon>Geodermatophilaceae</taxon>
        <taxon>Blastococcus</taxon>
    </lineage>
</organism>
<dbReference type="GO" id="GO:0004721">
    <property type="term" value="F:phosphoprotein phosphatase activity"/>
    <property type="evidence" value="ECO:0007669"/>
    <property type="project" value="UniProtKB-KW"/>
</dbReference>
<evidence type="ECO:0000256" key="4">
    <source>
        <dbReference type="ARBA" id="ARBA00004651"/>
    </source>
</evidence>
<dbReference type="PROSITE" id="PS50885">
    <property type="entry name" value="HAMP"/>
    <property type="match status" value="1"/>
</dbReference>
<evidence type="ECO:0000259" key="25">
    <source>
        <dbReference type="PROSITE" id="PS50109"/>
    </source>
</evidence>
<dbReference type="PANTHER" id="PTHR44936">
    <property type="entry name" value="SENSOR PROTEIN CREC"/>
    <property type="match status" value="1"/>
</dbReference>